<sequence length="76" mass="8831">MMSCGSPTHPSVRGRRLLIGPTSHKVFIVQILADGLLMFRSDSKNIERLRFTLDNTFDKTLWFEIHKVSLRVWQVC</sequence>
<keyword evidence="2" id="KW-1185">Reference proteome</keyword>
<gene>
    <name evidence="1" type="ORF">CUNI_LOCUS21136</name>
</gene>
<name>A0A8S4A5N2_9EUPU</name>
<reference evidence="1" key="1">
    <citation type="submission" date="2021-04" db="EMBL/GenBank/DDBJ databases">
        <authorList>
            <consortium name="Molecular Ecology Group"/>
        </authorList>
    </citation>
    <scope>NUCLEOTIDE SEQUENCE</scope>
</reference>
<feature type="non-terminal residue" evidence="1">
    <location>
        <position position="76"/>
    </location>
</feature>
<evidence type="ECO:0000313" key="1">
    <source>
        <dbReference type="EMBL" id="CAG5135578.1"/>
    </source>
</evidence>
<dbReference type="Proteomes" id="UP000678393">
    <property type="component" value="Unassembled WGS sequence"/>
</dbReference>
<dbReference type="EMBL" id="CAJHNH020008433">
    <property type="protein sequence ID" value="CAG5135578.1"/>
    <property type="molecule type" value="Genomic_DNA"/>
</dbReference>
<accession>A0A8S4A5N2</accession>
<dbReference type="AlphaFoldDB" id="A0A8S4A5N2"/>
<evidence type="ECO:0000313" key="2">
    <source>
        <dbReference type="Proteomes" id="UP000678393"/>
    </source>
</evidence>
<organism evidence="1 2">
    <name type="scientific">Candidula unifasciata</name>
    <dbReference type="NCBI Taxonomy" id="100452"/>
    <lineage>
        <taxon>Eukaryota</taxon>
        <taxon>Metazoa</taxon>
        <taxon>Spiralia</taxon>
        <taxon>Lophotrochozoa</taxon>
        <taxon>Mollusca</taxon>
        <taxon>Gastropoda</taxon>
        <taxon>Heterobranchia</taxon>
        <taxon>Euthyneura</taxon>
        <taxon>Panpulmonata</taxon>
        <taxon>Eupulmonata</taxon>
        <taxon>Stylommatophora</taxon>
        <taxon>Helicina</taxon>
        <taxon>Helicoidea</taxon>
        <taxon>Geomitridae</taxon>
        <taxon>Candidula</taxon>
    </lineage>
</organism>
<protein>
    <submittedName>
        <fullName evidence="1">Uncharacterized protein</fullName>
    </submittedName>
</protein>
<comment type="caution">
    <text evidence="1">The sequence shown here is derived from an EMBL/GenBank/DDBJ whole genome shotgun (WGS) entry which is preliminary data.</text>
</comment>
<proteinExistence type="predicted"/>